<feature type="domain" description="HTH marR-type" evidence="4">
    <location>
        <begin position="25"/>
        <end position="160"/>
    </location>
</feature>
<dbReference type="eggNOG" id="COG1846">
    <property type="taxonomic scope" value="Bacteria"/>
</dbReference>
<dbReference type="PANTHER" id="PTHR42756">
    <property type="entry name" value="TRANSCRIPTIONAL REGULATOR, MARR"/>
    <property type="match status" value="1"/>
</dbReference>
<dbReference type="InterPro" id="IPR000835">
    <property type="entry name" value="HTH_MarR-typ"/>
</dbReference>
<dbReference type="PROSITE" id="PS01117">
    <property type="entry name" value="HTH_MARR_1"/>
    <property type="match status" value="1"/>
</dbReference>
<evidence type="ECO:0000313" key="6">
    <source>
        <dbReference type="Proteomes" id="UP000013015"/>
    </source>
</evidence>
<dbReference type="EMBL" id="AQHZ01000029">
    <property type="protein sequence ID" value="ENO17361.1"/>
    <property type="molecule type" value="Genomic_DNA"/>
</dbReference>
<reference evidence="5 6" key="1">
    <citation type="submission" date="2013-03" db="EMBL/GenBank/DDBJ databases">
        <title>Reference genome for the Human Microbiome Project.</title>
        <authorList>
            <person name="Aqrawi P."/>
            <person name="Ayvaz T."/>
            <person name="Bess C."/>
            <person name="Blankenburg K."/>
            <person name="Coyle M."/>
            <person name="Deng J."/>
            <person name="Forbes L."/>
            <person name="Fowler G."/>
            <person name="Francisco L."/>
            <person name="Fu Q."/>
            <person name="Gibbs R."/>
            <person name="Gross S."/>
            <person name="Gubbala S."/>
            <person name="Hale W."/>
            <person name="Hemphill L."/>
            <person name="Highlander S."/>
            <person name="Hirani K."/>
            <person name="Jackson L."/>
            <person name="Jakkamsetti A."/>
            <person name="Javaid M."/>
            <person name="Jayaseelan J.C."/>
            <person name="Jiang H."/>
            <person name="Joshi V."/>
            <person name="Korchina V."/>
            <person name="Kovar C."/>
            <person name="Lara F."/>
            <person name="Lee S."/>
            <person name="Liu Y."/>
            <person name="Mata R."/>
            <person name="Mathew T."/>
            <person name="Munidasa M."/>
            <person name="Muzny D."/>
            <person name="Nazareth L."/>
            <person name="Ngo R."/>
            <person name="Nguyen L."/>
            <person name="Nguyen N."/>
            <person name="Okwuonu G."/>
            <person name="Ongeri F."/>
            <person name="Palculict T."/>
            <person name="Patil S."/>
            <person name="Petrosino J."/>
            <person name="Pham C."/>
            <person name="Pham P."/>
            <person name="Pu L.-L."/>
            <person name="Qin X."/>
            <person name="Qu J."/>
            <person name="Reid J."/>
            <person name="Ross M."/>
            <person name="Ruth R."/>
            <person name="Saada N."/>
            <person name="San Lucas F."/>
            <person name="Santibanez J."/>
            <person name="Shang Y."/>
            <person name="Simmons D."/>
            <person name="Song X.-Z."/>
            <person name="Tang L.-Y."/>
            <person name="Thornton R."/>
            <person name="Warren J."/>
            <person name="Weissenberger G."/>
            <person name="Wilczek-Boney K."/>
            <person name="Worley K."/>
            <person name="Youmans B."/>
            <person name="Zhang J."/>
            <person name="Zhang L."/>
            <person name="Zhao Z."/>
            <person name="Zhou C."/>
            <person name="Zhu D."/>
            <person name="Zhu Y."/>
        </authorList>
    </citation>
    <scope>NUCLEOTIDE SEQUENCE [LARGE SCALE GENOMIC DNA]</scope>
    <source>
        <strain evidence="5 6">F0333</strain>
    </source>
</reference>
<evidence type="ECO:0000256" key="1">
    <source>
        <dbReference type="ARBA" id="ARBA00023015"/>
    </source>
</evidence>
<evidence type="ECO:0000313" key="5">
    <source>
        <dbReference type="EMBL" id="ENO17361.1"/>
    </source>
</evidence>
<keyword evidence="2" id="KW-0238">DNA-binding</keyword>
<keyword evidence="3" id="KW-0804">Transcription</keyword>
<dbReference type="AlphaFoldDB" id="N6X0Q4"/>
<dbReference type="GO" id="GO:0003700">
    <property type="term" value="F:DNA-binding transcription factor activity"/>
    <property type="evidence" value="ECO:0007669"/>
    <property type="project" value="InterPro"/>
</dbReference>
<dbReference type="SUPFAM" id="SSF46785">
    <property type="entry name" value="Winged helix' DNA-binding domain"/>
    <property type="match status" value="1"/>
</dbReference>
<evidence type="ECO:0000259" key="4">
    <source>
        <dbReference type="PROSITE" id="PS50995"/>
    </source>
</evidence>
<keyword evidence="6" id="KW-1185">Reference proteome</keyword>
<dbReference type="OrthoDB" id="3237509at2"/>
<dbReference type="InterPro" id="IPR036390">
    <property type="entry name" value="WH_DNA-bd_sf"/>
</dbReference>
<dbReference type="Proteomes" id="UP000013015">
    <property type="component" value="Unassembled WGS sequence"/>
</dbReference>
<accession>N6X0Q4</accession>
<proteinExistence type="predicted"/>
<dbReference type="PROSITE" id="PS50995">
    <property type="entry name" value="HTH_MARR_2"/>
    <property type="match status" value="1"/>
</dbReference>
<dbReference type="RefSeq" id="WP_005964944.1">
    <property type="nucleotide sequence ID" value="NZ_CP040505.1"/>
</dbReference>
<protein>
    <submittedName>
        <fullName evidence="5">Transcriptional regulator PecS</fullName>
    </submittedName>
</protein>
<dbReference type="Pfam" id="PF01047">
    <property type="entry name" value="MarR"/>
    <property type="match status" value="1"/>
</dbReference>
<comment type="caution">
    <text evidence="5">The sequence shown here is derived from an EMBL/GenBank/DDBJ whole genome shotgun (WGS) entry which is preliminary data.</text>
</comment>
<dbReference type="SMART" id="SM00347">
    <property type="entry name" value="HTH_MARR"/>
    <property type="match status" value="1"/>
</dbReference>
<evidence type="ECO:0000256" key="3">
    <source>
        <dbReference type="ARBA" id="ARBA00023163"/>
    </source>
</evidence>
<gene>
    <name evidence="5" type="primary">pecS</name>
    <name evidence="5" type="ORF">HMPREF9004_1903</name>
</gene>
<dbReference type="Gene3D" id="1.10.10.10">
    <property type="entry name" value="Winged helix-like DNA-binding domain superfamily/Winged helix DNA-binding domain"/>
    <property type="match status" value="1"/>
</dbReference>
<dbReference type="PATRIC" id="fig|888050.3.peg.1822"/>
<keyword evidence="1" id="KW-0805">Transcription regulation</keyword>
<dbReference type="HOGENOM" id="CLU_083287_27_5_11"/>
<dbReference type="InterPro" id="IPR036388">
    <property type="entry name" value="WH-like_DNA-bd_sf"/>
</dbReference>
<name>N6X0Q4_9ACTO</name>
<organism evidence="5 6">
    <name type="scientific">Schaalia cardiffensis F0333</name>
    <dbReference type="NCBI Taxonomy" id="888050"/>
    <lineage>
        <taxon>Bacteria</taxon>
        <taxon>Bacillati</taxon>
        <taxon>Actinomycetota</taxon>
        <taxon>Actinomycetes</taxon>
        <taxon>Actinomycetales</taxon>
        <taxon>Actinomycetaceae</taxon>
        <taxon>Schaalia</taxon>
    </lineage>
</organism>
<sequence>MEPQDEVAQIVAAWKLERPDLDSSPMFVLSRVSRLARHLDLERRRAFASHGLEPWEFDVLSSLRRSGAPYALTPGTLMGELLVSSGTMTNRIDRLELKGLVSRSPSPEDRRVVLVSLSDKGRARVDSALATLLECERTILGPLDAEARQQLATQLMRILAPFDRAHSCT</sequence>
<dbReference type="GO" id="GO:0003677">
    <property type="term" value="F:DNA binding"/>
    <property type="evidence" value="ECO:0007669"/>
    <property type="project" value="UniProtKB-KW"/>
</dbReference>
<dbReference type="STRING" id="888050.HMPREF9004_1903"/>
<dbReference type="PANTHER" id="PTHR42756:SF1">
    <property type="entry name" value="TRANSCRIPTIONAL REPRESSOR OF EMRAB OPERON"/>
    <property type="match status" value="1"/>
</dbReference>
<dbReference type="PRINTS" id="PR00598">
    <property type="entry name" value="HTHMARR"/>
</dbReference>
<evidence type="ECO:0000256" key="2">
    <source>
        <dbReference type="ARBA" id="ARBA00023125"/>
    </source>
</evidence>
<dbReference type="InterPro" id="IPR023187">
    <property type="entry name" value="Tscrpt_reg_MarR-type_CS"/>
</dbReference>